<evidence type="ECO:0000313" key="3">
    <source>
        <dbReference type="EMBL" id="SMF35080.1"/>
    </source>
</evidence>
<proteinExistence type="predicted"/>
<dbReference type="Proteomes" id="UP000192907">
    <property type="component" value="Unassembled WGS sequence"/>
</dbReference>
<dbReference type="InterPro" id="IPR046453">
    <property type="entry name" value="GpA_ATPase"/>
</dbReference>
<sequence>MLAIECVDIVFSSISPPPKMTVSEWADSYRQLSPESSSESGQWKTDRAPHQRGMMDAVSERGIHTIVSMISSQVGKTEGLLNVLGYHIDYDPAPVMAVQPTLKMAEAFSKDRLDPMIRDTPNLTVKVNGKESTIYHKKFLGGHVTMAGANSPASLASRPIRIVLAD</sequence>
<dbReference type="EMBL" id="FWZT01000010">
    <property type="protein sequence ID" value="SMF35080.1"/>
    <property type="molecule type" value="Genomic_DNA"/>
</dbReference>
<name>A0A1Y6C3G5_9BACT</name>
<dbReference type="STRING" id="1513793.SAMN06296036_110199"/>
<evidence type="ECO:0000256" key="1">
    <source>
        <dbReference type="SAM" id="MobiDB-lite"/>
    </source>
</evidence>
<dbReference type="Pfam" id="PF05876">
    <property type="entry name" value="GpA_ATPase"/>
    <property type="match status" value="1"/>
</dbReference>
<dbReference type="OrthoDB" id="5181253at2"/>
<organism evidence="3 4">
    <name type="scientific">Pseudobacteriovorax antillogorgiicola</name>
    <dbReference type="NCBI Taxonomy" id="1513793"/>
    <lineage>
        <taxon>Bacteria</taxon>
        <taxon>Pseudomonadati</taxon>
        <taxon>Bdellovibrionota</taxon>
        <taxon>Oligoflexia</taxon>
        <taxon>Oligoflexales</taxon>
        <taxon>Pseudobacteriovoracaceae</taxon>
        <taxon>Pseudobacteriovorax</taxon>
    </lineage>
</organism>
<reference evidence="4" key="1">
    <citation type="submission" date="2017-04" db="EMBL/GenBank/DDBJ databases">
        <authorList>
            <person name="Varghese N."/>
            <person name="Submissions S."/>
        </authorList>
    </citation>
    <scope>NUCLEOTIDE SEQUENCE [LARGE SCALE GENOMIC DNA]</scope>
    <source>
        <strain evidence="4">RKEM611</strain>
    </source>
</reference>
<gene>
    <name evidence="3" type="ORF">SAMN06296036_110199</name>
</gene>
<dbReference type="InterPro" id="IPR027417">
    <property type="entry name" value="P-loop_NTPase"/>
</dbReference>
<keyword evidence="4" id="KW-1185">Reference proteome</keyword>
<protein>
    <submittedName>
        <fullName evidence="3">Phage terminase large subunit (GpA)</fullName>
    </submittedName>
</protein>
<evidence type="ECO:0000259" key="2">
    <source>
        <dbReference type="Pfam" id="PF05876"/>
    </source>
</evidence>
<dbReference type="AlphaFoldDB" id="A0A1Y6C3G5"/>
<feature type="compositionally biased region" description="Polar residues" evidence="1">
    <location>
        <begin position="31"/>
        <end position="43"/>
    </location>
</feature>
<dbReference type="GO" id="GO:0016887">
    <property type="term" value="F:ATP hydrolysis activity"/>
    <property type="evidence" value="ECO:0007669"/>
    <property type="project" value="InterPro"/>
</dbReference>
<dbReference type="Gene3D" id="3.40.50.300">
    <property type="entry name" value="P-loop containing nucleotide triphosphate hydrolases"/>
    <property type="match status" value="1"/>
</dbReference>
<feature type="region of interest" description="Disordered" evidence="1">
    <location>
        <begin position="31"/>
        <end position="51"/>
    </location>
</feature>
<evidence type="ECO:0000313" key="4">
    <source>
        <dbReference type="Proteomes" id="UP000192907"/>
    </source>
</evidence>
<feature type="domain" description="Phage terminase large subunit GpA ATPase" evidence="2">
    <location>
        <begin position="37"/>
        <end position="166"/>
    </location>
</feature>
<accession>A0A1Y6C3G5</accession>